<reference evidence="2" key="1">
    <citation type="submission" date="2021-12" db="EMBL/GenBank/DDBJ databases">
        <authorList>
            <person name="King R."/>
        </authorList>
    </citation>
    <scope>NUCLEOTIDE SEQUENCE</scope>
</reference>
<evidence type="ECO:0000313" key="2">
    <source>
        <dbReference type="EMBL" id="CAD0194653.1"/>
    </source>
</evidence>
<feature type="region of interest" description="Disordered" evidence="1">
    <location>
        <begin position="167"/>
        <end position="209"/>
    </location>
</feature>
<feature type="compositionally biased region" description="Pro residues" evidence="1">
    <location>
        <begin position="184"/>
        <end position="196"/>
    </location>
</feature>
<name>A0A9N8KYB1_CHRIL</name>
<dbReference type="EMBL" id="LR824005">
    <property type="protein sequence ID" value="CAD0194653.1"/>
    <property type="molecule type" value="Genomic_DNA"/>
</dbReference>
<sequence>MNGENCPEQLPAKTLQKTCKNHSNEQKRDLSTGPGPESTSLVSAFRKQNIIEKSRVRTRHTDTGGRWRERERAGTRADVNKPRAGASDVLTILGIFESVVVRCVRSGTRSEERRRGQREKHKHTVTQGCSARTRYIRTRYVPSYTTVAARADAVYVTASRSRLAVSTRREQASDDLAAACTVPRPAPRSATPPRPAPLAHVPPAAPRRP</sequence>
<feature type="region of interest" description="Disordered" evidence="1">
    <location>
        <begin position="1"/>
        <end position="40"/>
    </location>
</feature>
<evidence type="ECO:0000313" key="3">
    <source>
        <dbReference type="Proteomes" id="UP001154114"/>
    </source>
</evidence>
<accession>A0A9N8KYB1</accession>
<keyword evidence="3" id="KW-1185">Reference proteome</keyword>
<protein>
    <submittedName>
        <fullName evidence="2">Uncharacterized protein</fullName>
    </submittedName>
</protein>
<gene>
    <name evidence="2" type="ORF">CINC_LOCUS5507</name>
</gene>
<proteinExistence type="predicted"/>
<evidence type="ECO:0000256" key="1">
    <source>
        <dbReference type="SAM" id="MobiDB-lite"/>
    </source>
</evidence>
<feature type="region of interest" description="Disordered" evidence="1">
    <location>
        <begin position="56"/>
        <end position="77"/>
    </location>
</feature>
<dbReference type="AlphaFoldDB" id="A0A9N8KYB1"/>
<dbReference type="Proteomes" id="UP001154114">
    <property type="component" value="Chromosome 2"/>
</dbReference>
<dbReference type="OrthoDB" id="7492604at2759"/>
<organism evidence="2 3">
    <name type="scientific">Chrysodeixis includens</name>
    <name type="common">Soybean looper</name>
    <name type="synonym">Pseudoplusia includens</name>
    <dbReference type="NCBI Taxonomy" id="689277"/>
    <lineage>
        <taxon>Eukaryota</taxon>
        <taxon>Metazoa</taxon>
        <taxon>Ecdysozoa</taxon>
        <taxon>Arthropoda</taxon>
        <taxon>Hexapoda</taxon>
        <taxon>Insecta</taxon>
        <taxon>Pterygota</taxon>
        <taxon>Neoptera</taxon>
        <taxon>Endopterygota</taxon>
        <taxon>Lepidoptera</taxon>
        <taxon>Glossata</taxon>
        <taxon>Ditrysia</taxon>
        <taxon>Noctuoidea</taxon>
        <taxon>Noctuidae</taxon>
        <taxon>Plusiinae</taxon>
        <taxon>Chrysodeixis</taxon>
    </lineage>
</organism>